<gene>
    <name evidence="11" type="ORF">M6B38_116645</name>
</gene>
<keyword evidence="4 8" id="KW-0479">Metal-binding</keyword>
<dbReference type="GO" id="GO:0004497">
    <property type="term" value="F:monooxygenase activity"/>
    <property type="evidence" value="ECO:0007669"/>
    <property type="project" value="UniProtKB-KW"/>
</dbReference>
<keyword evidence="7 9" id="KW-0503">Monooxygenase</keyword>
<evidence type="ECO:0000256" key="4">
    <source>
        <dbReference type="ARBA" id="ARBA00022723"/>
    </source>
</evidence>
<dbReference type="PANTHER" id="PTHR47951:SF3">
    <property type="entry name" value="CYTOCHROME P450, FAMILY 706, SUBFAMILY A, POLYPEPTIDE 4"/>
    <property type="match status" value="1"/>
</dbReference>
<dbReference type="FunFam" id="1.10.630.10:FF:000126">
    <property type="entry name" value="Predicted protein"/>
    <property type="match status" value="1"/>
</dbReference>
<dbReference type="PRINTS" id="PR00463">
    <property type="entry name" value="EP450I"/>
</dbReference>
<keyword evidence="5 9" id="KW-0560">Oxidoreductase</keyword>
<reference evidence="11" key="2">
    <citation type="submission" date="2023-04" db="EMBL/GenBank/DDBJ databases">
        <authorList>
            <person name="Bruccoleri R.E."/>
            <person name="Oakeley E.J."/>
            <person name="Faust A.-M."/>
            <person name="Dessus-Babus S."/>
            <person name="Altorfer M."/>
            <person name="Burckhardt D."/>
            <person name="Oertli M."/>
            <person name="Naumann U."/>
            <person name="Petersen F."/>
            <person name="Wong J."/>
        </authorList>
    </citation>
    <scope>NUCLEOTIDE SEQUENCE</scope>
    <source>
        <strain evidence="11">GSM-AAB239-AS_SAM_17_03QT</strain>
        <tissue evidence="11">Leaf</tissue>
    </source>
</reference>
<dbReference type="EMBL" id="JANAVB010004798">
    <property type="protein sequence ID" value="KAJ6847917.1"/>
    <property type="molecule type" value="Genomic_DNA"/>
</dbReference>
<dbReference type="InterPro" id="IPR002401">
    <property type="entry name" value="Cyt_P450_E_grp-I"/>
</dbReference>
<accession>A0AAX6I4X9</accession>
<evidence type="ECO:0000256" key="1">
    <source>
        <dbReference type="ARBA" id="ARBA00001971"/>
    </source>
</evidence>
<dbReference type="GO" id="GO:0020037">
    <property type="term" value="F:heme binding"/>
    <property type="evidence" value="ECO:0007669"/>
    <property type="project" value="InterPro"/>
</dbReference>
<dbReference type="InterPro" id="IPR036396">
    <property type="entry name" value="Cyt_P450_sf"/>
</dbReference>
<dbReference type="GO" id="GO:0005506">
    <property type="term" value="F:iron ion binding"/>
    <property type="evidence" value="ECO:0007669"/>
    <property type="project" value="InterPro"/>
</dbReference>
<name>A0AAX6I4X9_IRIPA</name>
<evidence type="ECO:0000256" key="6">
    <source>
        <dbReference type="ARBA" id="ARBA00023004"/>
    </source>
</evidence>
<evidence type="ECO:0000313" key="12">
    <source>
        <dbReference type="Proteomes" id="UP001140949"/>
    </source>
</evidence>
<reference evidence="11" key="1">
    <citation type="journal article" date="2023" name="GigaByte">
        <title>Genome assembly of the bearded iris, Iris pallida Lam.</title>
        <authorList>
            <person name="Bruccoleri R.E."/>
            <person name="Oakeley E.J."/>
            <person name="Faust A.M.E."/>
            <person name="Altorfer M."/>
            <person name="Dessus-Babus S."/>
            <person name="Burckhardt D."/>
            <person name="Oertli M."/>
            <person name="Naumann U."/>
            <person name="Petersen F."/>
            <person name="Wong J."/>
        </authorList>
    </citation>
    <scope>NUCLEOTIDE SEQUENCE</scope>
    <source>
        <strain evidence="11">GSM-AAB239-AS_SAM_17_03QT</strain>
    </source>
</reference>
<dbReference type="SUPFAM" id="SSF48264">
    <property type="entry name" value="Cytochrome P450"/>
    <property type="match status" value="1"/>
</dbReference>
<dbReference type="Gene3D" id="1.10.630.10">
    <property type="entry name" value="Cytochrome P450"/>
    <property type="match status" value="1"/>
</dbReference>
<dbReference type="PANTHER" id="PTHR47951">
    <property type="entry name" value="OS08G0547900 PROTEIN"/>
    <property type="match status" value="1"/>
</dbReference>
<dbReference type="Pfam" id="PF00067">
    <property type="entry name" value="p450"/>
    <property type="match status" value="1"/>
</dbReference>
<keyword evidence="10" id="KW-0472">Membrane</keyword>
<organism evidence="11 12">
    <name type="scientific">Iris pallida</name>
    <name type="common">Sweet iris</name>
    <dbReference type="NCBI Taxonomy" id="29817"/>
    <lineage>
        <taxon>Eukaryota</taxon>
        <taxon>Viridiplantae</taxon>
        <taxon>Streptophyta</taxon>
        <taxon>Embryophyta</taxon>
        <taxon>Tracheophyta</taxon>
        <taxon>Spermatophyta</taxon>
        <taxon>Magnoliopsida</taxon>
        <taxon>Liliopsida</taxon>
        <taxon>Asparagales</taxon>
        <taxon>Iridaceae</taxon>
        <taxon>Iridoideae</taxon>
        <taxon>Irideae</taxon>
        <taxon>Iris</taxon>
    </lineage>
</organism>
<keyword evidence="12" id="KW-1185">Reference proteome</keyword>
<dbReference type="PRINTS" id="PR00385">
    <property type="entry name" value="P450"/>
</dbReference>
<keyword evidence="10" id="KW-1133">Transmembrane helix</keyword>
<feature type="binding site" description="axial binding residue" evidence="8">
    <location>
        <position position="450"/>
    </location>
    <ligand>
        <name>heme</name>
        <dbReference type="ChEBI" id="CHEBI:30413"/>
    </ligand>
    <ligandPart>
        <name>Fe</name>
        <dbReference type="ChEBI" id="CHEBI:18248"/>
    </ligandPart>
</feature>
<comment type="similarity">
    <text evidence="2 9">Belongs to the cytochrome P450 family.</text>
</comment>
<dbReference type="CDD" id="cd11073">
    <property type="entry name" value="CYP76-like"/>
    <property type="match status" value="1"/>
</dbReference>
<proteinExistence type="inferred from homology"/>
<evidence type="ECO:0000256" key="3">
    <source>
        <dbReference type="ARBA" id="ARBA00022617"/>
    </source>
</evidence>
<dbReference type="PROSITE" id="PS00086">
    <property type="entry name" value="CYTOCHROME_P450"/>
    <property type="match status" value="1"/>
</dbReference>
<dbReference type="AlphaFoldDB" id="A0AAX6I4X9"/>
<evidence type="ECO:0000256" key="8">
    <source>
        <dbReference type="PIRSR" id="PIRSR602401-1"/>
    </source>
</evidence>
<feature type="transmembrane region" description="Helical" evidence="10">
    <location>
        <begin position="6"/>
        <end position="28"/>
    </location>
</feature>
<sequence length="511" mass="56535">MQAPALPSAFLYAAAAAAAALWYAYLFVRWHRKSPLPPGPVGLPVVGCLPFLDPQLHNYFTRMAHTYGPICRIKLGNMLFVVVSSPSLAKEVLRDHDLTMANRKLTATASIITYGGATILWSNAGSTWRMLRRICVHEILSKTSLDAVYDLRRSEVHATMRKLRGSAAAGEAVDVGEEMLLTVSNVIMSMLWGATVEGEERARVGKEFRDMAWEIIDLMAKPNVSDFVPILARFDLQGLQRKMGLLLHRFDRIFATIIEQKKKKAAAAAAGGKLDFLDYLLKLEKEGSYNNMPFTMTNVKAILVDMILAGSHATSSTMEWVMAVLMKHPKAMARVQEELEQVVGNGNIVEESHIPRLQFLGAAVKETLRLYPVSPLLAPHCPSAACTIGGYTVPQGSMVFLNVWAIQRDPLVWEDPLEFRPERFLGPNAGLDFNGGDLSFFPFGSGRRVCAGIPMAETMIVHVLASLLHSFEWKVPEGTKLDLVDTYGIVLKKEKPLVAIPTARMSNPLQY</sequence>
<keyword evidence="3 8" id="KW-0349">Heme</keyword>
<comment type="cofactor">
    <cofactor evidence="1 8">
        <name>heme</name>
        <dbReference type="ChEBI" id="CHEBI:30413"/>
    </cofactor>
</comment>
<evidence type="ECO:0000256" key="2">
    <source>
        <dbReference type="ARBA" id="ARBA00010617"/>
    </source>
</evidence>
<dbReference type="Proteomes" id="UP001140949">
    <property type="component" value="Unassembled WGS sequence"/>
</dbReference>
<evidence type="ECO:0000256" key="9">
    <source>
        <dbReference type="RuleBase" id="RU000461"/>
    </source>
</evidence>
<protein>
    <submittedName>
        <fullName evidence="11">Cytochrome P450 76M5-like</fullName>
    </submittedName>
</protein>
<keyword evidence="10" id="KW-0812">Transmembrane</keyword>
<dbReference type="InterPro" id="IPR017972">
    <property type="entry name" value="Cyt_P450_CS"/>
</dbReference>
<evidence type="ECO:0000256" key="5">
    <source>
        <dbReference type="ARBA" id="ARBA00023002"/>
    </source>
</evidence>
<dbReference type="GO" id="GO:0016705">
    <property type="term" value="F:oxidoreductase activity, acting on paired donors, with incorporation or reduction of molecular oxygen"/>
    <property type="evidence" value="ECO:0007669"/>
    <property type="project" value="InterPro"/>
</dbReference>
<evidence type="ECO:0000256" key="7">
    <source>
        <dbReference type="ARBA" id="ARBA00023033"/>
    </source>
</evidence>
<comment type="caution">
    <text evidence="11">The sequence shown here is derived from an EMBL/GenBank/DDBJ whole genome shotgun (WGS) entry which is preliminary data.</text>
</comment>
<dbReference type="InterPro" id="IPR001128">
    <property type="entry name" value="Cyt_P450"/>
</dbReference>
<evidence type="ECO:0000313" key="11">
    <source>
        <dbReference type="EMBL" id="KAJ6847917.1"/>
    </source>
</evidence>
<evidence type="ECO:0000256" key="10">
    <source>
        <dbReference type="SAM" id="Phobius"/>
    </source>
</evidence>
<keyword evidence="6 8" id="KW-0408">Iron</keyword>